<keyword evidence="2" id="KW-1133">Transmembrane helix</keyword>
<dbReference type="Proteomes" id="UP000444721">
    <property type="component" value="Unassembled WGS sequence"/>
</dbReference>
<evidence type="ECO:0000313" key="3">
    <source>
        <dbReference type="EMBL" id="KAF0974867.1"/>
    </source>
</evidence>
<dbReference type="VEuPathDB" id="AmoebaDB:NfTy_076490"/>
<dbReference type="GeneID" id="68113559"/>
<protein>
    <submittedName>
        <fullName evidence="3">Uncharacterized protein</fullName>
    </submittedName>
</protein>
<comment type="caution">
    <text evidence="3">The sequence shown here is derived from an EMBL/GenBank/DDBJ whole genome shotgun (WGS) entry which is preliminary data.</text>
</comment>
<name>A0A6A5BCS8_NAEFO</name>
<evidence type="ECO:0000256" key="2">
    <source>
        <dbReference type="SAM" id="Phobius"/>
    </source>
</evidence>
<organism evidence="3 4">
    <name type="scientific">Naegleria fowleri</name>
    <name type="common">Brain eating amoeba</name>
    <dbReference type="NCBI Taxonomy" id="5763"/>
    <lineage>
        <taxon>Eukaryota</taxon>
        <taxon>Discoba</taxon>
        <taxon>Heterolobosea</taxon>
        <taxon>Tetramitia</taxon>
        <taxon>Eutetramitia</taxon>
        <taxon>Vahlkampfiidae</taxon>
        <taxon>Naegleria</taxon>
    </lineage>
</organism>
<evidence type="ECO:0000313" key="4">
    <source>
        <dbReference type="Proteomes" id="UP000444721"/>
    </source>
</evidence>
<dbReference type="VEuPathDB" id="AmoebaDB:FDP41_006341"/>
<proteinExistence type="predicted"/>
<gene>
    <name evidence="3" type="ORF">FDP41_006341</name>
</gene>
<keyword evidence="2" id="KW-0472">Membrane</keyword>
<keyword evidence="4" id="KW-1185">Reference proteome</keyword>
<sequence>MFKRKTKSEAVSTTSNLHSPKTHPSTTSKGQPTFQTEDLEKRFSSLTHLIYNTQTKVQDLDEHVAPFLDEHVSYEDPFQFVSGKNTVLTQLKGCHLSMFFESKIEQLDIQMKENQEGGRVLIDAWMNMNQFKWIIGTFPIRTILVYDFVMINEGSSFLITNLKEMWSLGDVIEQIPFIGWCFNLFRHGGGWFFTFFFFLCSVVMKWLHVMFQINNRKTGNVWKKVKQWASPSLSEKSTPSNKPVTQSAEKDQR</sequence>
<feature type="compositionally biased region" description="Polar residues" evidence="1">
    <location>
        <begin position="9"/>
        <end position="34"/>
    </location>
</feature>
<feature type="region of interest" description="Disordered" evidence="1">
    <location>
        <begin position="1"/>
        <end position="34"/>
    </location>
</feature>
<dbReference type="EMBL" id="VFQX01000051">
    <property type="protein sequence ID" value="KAF0974867.1"/>
    <property type="molecule type" value="Genomic_DNA"/>
</dbReference>
<feature type="compositionally biased region" description="Polar residues" evidence="1">
    <location>
        <begin position="230"/>
        <end position="247"/>
    </location>
</feature>
<feature type="transmembrane region" description="Helical" evidence="2">
    <location>
        <begin position="189"/>
        <end position="207"/>
    </location>
</feature>
<reference evidence="3 4" key="1">
    <citation type="journal article" date="2019" name="Sci. Rep.">
        <title>Nanopore sequencing improves the draft genome of the human pathogenic amoeba Naegleria fowleri.</title>
        <authorList>
            <person name="Liechti N."/>
            <person name="Schurch N."/>
            <person name="Bruggmann R."/>
            <person name="Wittwer M."/>
        </authorList>
    </citation>
    <scope>NUCLEOTIDE SEQUENCE [LARGE SCALE GENOMIC DNA]</scope>
    <source>
        <strain evidence="3 4">ATCC 30894</strain>
    </source>
</reference>
<dbReference type="RefSeq" id="XP_044559580.1">
    <property type="nucleotide sequence ID" value="XM_044709966.1"/>
</dbReference>
<dbReference type="VEuPathDB" id="AmoebaDB:NF0100320"/>
<keyword evidence="2" id="KW-0812">Transmembrane</keyword>
<feature type="region of interest" description="Disordered" evidence="1">
    <location>
        <begin position="230"/>
        <end position="253"/>
    </location>
</feature>
<dbReference type="OrthoDB" id="9995831at2759"/>
<accession>A0A6A5BCS8</accession>
<dbReference type="AlphaFoldDB" id="A0A6A5BCS8"/>
<evidence type="ECO:0000256" key="1">
    <source>
        <dbReference type="SAM" id="MobiDB-lite"/>
    </source>
</evidence>